<feature type="region of interest" description="Disordered" evidence="1">
    <location>
        <begin position="87"/>
        <end position="113"/>
    </location>
</feature>
<protein>
    <submittedName>
        <fullName evidence="2">Uncharacterized protein</fullName>
    </submittedName>
</protein>
<comment type="caution">
    <text evidence="2">The sequence shown here is derived from an EMBL/GenBank/DDBJ whole genome shotgun (WGS) entry which is preliminary data.</text>
</comment>
<accession>A0A8J2JU79</accession>
<sequence length="225" mass="25032">MVNAQSKGSKRSVANTKKQWIDLKSNAKKQAAKIYQNIRKTGGGGNESEMMDQVLEKIAMCENWARKIVRMIGDEAFIGIEHGIDFSSSETDNKSSTDDSAGSSKRPRIEASTSIELSIPVDSDTNELKELVPIFSQETEEFFDAMVKFILQPEGAGNTTHQFPKERCLDGTGASTKKDEVKGKEKPKKSEAVSERMLVVQEGILAEIRIMNENFVKLIDVAYMF</sequence>
<evidence type="ECO:0000313" key="2">
    <source>
        <dbReference type="EMBL" id="CAG7724521.1"/>
    </source>
</evidence>
<keyword evidence="3" id="KW-1185">Reference proteome</keyword>
<organism evidence="2 3">
    <name type="scientific">Allacma fusca</name>
    <dbReference type="NCBI Taxonomy" id="39272"/>
    <lineage>
        <taxon>Eukaryota</taxon>
        <taxon>Metazoa</taxon>
        <taxon>Ecdysozoa</taxon>
        <taxon>Arthropoda</taxon>
        <taxon>Hexapoda</taxon>
        <taxon>Collembola</taxon>
        <taxon>Symphypleona</taxon>
        <taxon>Sminthuridae</taxon>
        <taxon>Allacma</taxon>
    </lineage>
</organism>
<feature type="region of interest" description="Disordered" evidence="1">
    <location>
        <begin position="160"/>
        <end position="189"/>
    </location>
</feature>
<dbReference type="Proteomes" id="UP000708208">
    <property type="component" value="Unassembled WGS sequence"/>
</dbReference>
<reference evidence="2" key="1">
    <citation type="submission" date="2021-06" db="EMBL/GenBank/DDBJ databases">
        <authorList>
            <person name="Hodson N. C."/>
            <person name="Mongue J. A."/>
            <person name="Jaron S. K."/>
        </authorList>
    </citation>
    <scope>NUCLEOTIDE SEQUENCE</scope>
</reference>
<dbReference type="EMBL" id="CAJVCH010110424">
    <property type="protein sequence ID" value="CAG7724521.1"/>
    <property type="molecule type" value="Genomic_DNA"/>
</dbReference>
<evidence type="ECO:0000256" key="1">
    <source>
        <dbReference type="SAM" id="MobiDB-lite"/>
    </source>
</evidence>
<proteinExistence type="predicted"/>
<gene>
    <name evidence="2" type="ORF">AFUS01_LOCUS13536</name>
</gene>
<name>A0A8J2JU79_9HEXA</name>
<dbReference type="AlphaFoldDB" id="A0A8J2JU79"/>
<feature type="compositionally biased region" description="Basic and acidic residues" evidence="1">
    <location>
        <begin position="176"/>
        <end position="189"/>
    </location>
</feature>
<evidence type="ECO:0000313" key="3">
    <source>
        <dbReference type="Proteomes" id="UP000708208"/>
    </source>
</evidence>